<feature type="domain" description="DUF559" evidence="1">
    <location>
        <begin position="207"/>
        <end position="285"/>
    </location>
</feature>
<dbReference type="Gene3D" id="3.40.960.10">
    <property type="entry name" value="VSR Endonuclease"/>
    <property type="match status" value="1"/>
</dbReference>
<dbReference type="Proteomes" id="UP000275069">
    <property type="component" value="Chromosome"/>
</dbReference>
<evidence type="ECO:0000259" key="2">
    <source>
        <dbReference type="Pfam" id="PF13338"/>
    </source>
</evidence>
<reference evidence="3 4" key="1">
    <citation type="submission" date="2018-09" db="EMBL/GenBank/DDBJ databases">
        <title>Genome sequencing of strain 2DFW10M-5.</title>
        <authorList>
            <person name="Heo J."/>
            <person name="Kim S.-J."/>
            <person name="Kwon S.-W."/>
        </authorList>
    </citation>
    <scope>NUCLEOTIDE SEQUENCE [LARGE SCALE GENOMIC DNA]</scope>
    <source>
        <strain evidence="3 4">2DFW10M-5</strain>
    </source>
</reference>
<organism evidence="3 4">
    <name type="scientific">Gryllotalpicola protaetiae</name>
    <dbReference type="NCBI Taxonomy" id="2419771"/>
    <lineage>
        <taxon>Bacteria</taxon>
        <taxon>Bacillati</taxon>
        <taxon>Actinomycetota</taxon>
        <taxon>Actinomycetes</taxon>
        <taxon>Micrococcales</taxon>
        <taxon>Microbacteriaceae</taxon>
        <taxon>Gryllotalpicola</taxon>
    </lineage>
</organism>
<dbReference type="InterPro" id="IPR007569">
    <property type="entry name" value="DUF559"/>
</dbReference>
<dbReference type="Pfam" id="PF04480">
    <property type="entry name" value="DUF559"/>
    <property type="match status" value="1"/>
</dbReference>
<feature type="domain" description="AbiEi antitoxin N-terminal" evidence="2">
    <location>
        <begin position="12"/>
        <end position="50"/>
    </location>
</feature>
<dbReference type="AlphaFoldDB" id="A0A387BNH5"/>
<dbReference type="OrthoDB" id="4701311at2"/>
<dbReference type="KEGG" id="gry:D7I44_02740"/>
<evidence type="ECO:0000259" key="1">
    <source>
        <dbReference type="Pfam" id="PF04480"/>
    </source>
</evidence>
<dbReference type="EMBL" id="CP032624">
    <property type="protein sequence ID" value="AYG02546.1"/>
    <property type="molecule type" value="Genomic_DNA"/>
</dbReference>
<protein>
    <submittedName>
        <fullName evidence="3">DUF559 domain-containing protein</fullName>
    </submittedName>
</protein>
<name>A0A387BNH5_9MICO</name>
<dbReference type="InterPro" id="IPR025159">
    <property type="entry name" value="AbiEi_N"/>
</dbReference>
<evidence type="ECO:0000313" key="4">
    <source>
        <dbReference type="Proteomes" id="UP000275069"/>
    </source>
</evidence>
<dbReference type="SUPFAM" id="SSF52980">
    <property type="entry name" value="Restriction endonuclease-like"/>
    <property type="match status" value="1"/>
</dbReference>
<evidence type="ECO:0000313" key="3">
    <source>
        <dbReference type="EMBL" id="AYG02546.1"/>
    </source>
</evidence>
<gene>
    <name evidence="3" type="ORF">D7I44_02740</name>
</gene>
<dbReference type="Pfam" id="PF13338">
    <property type="entry name" value="AbiEi_4"/>
    <property type="match status" value="1"/>
</dbReference>
<accession>A0A387BNH5</accession>
<sequence>MWPIGSGHARRMRLFDILDRNHGFTTREDLRRAGLSQHAIRKLLESGRLVAFTRDVLGRPNANPAFGRAVQMNSRAACVTAAHAYGVWVLEDSGFHVVTRSPGGKFRLDGRFPVATRHWTPEPVEPDRQLLAVESIRNSLAHIARCQPLDAAVASFDSAVRLGLLSLEEAQRLASRHRGRFAEAVALTTGLADSGLESLTRVRLGWAGIPCREQVVIDGHPVDLLIGERLVIQLDGKQHLEDPVQLARDRVQDRRLQQMGYTVLRFGYAEVVFGWDAVLAQIEALLAGGADRNRA</sequence>
<proteinExistence type="predicted"/>
<keyword evidence="4" id="KW-1185">Reference proteome</keyword>
<dbReference type="InterPro" id="IPR011335">
    <property type="entry name" value="Restrct_endonuc-II-like"/>
</dbReference>